<keyword evidence="2 4" id="KW-0238">DNA-binding</keyword>
<dbReference type="GO" id="GO:0003677">
    <property type="term" value="F:DNA binding"/>
    <property type="evidence" value="ECO:0007669"/>
    <property type="project" value="UniProtKB-UniRule"/>
</dbReference>
<sequence>MNNSSPKGDKIQMAKPKKGKNGRWQITARYKDIITGKWTSKTRTLDTAAEARSWEASVIHESDLGHSEKAVTLGDYFPHWLEIFKAPFVEKRTITRVKTDMNHALKFFGTHKELNSINRATYQMWLNHEAENHSHETVRTMHVTFRSMMENAVEEGVIIRNPCLHVRFAGNPQPIRVPKQSVLNIHDYKLLLSEILRSTECASKYAAIVQAFTGMRIGEALGLTWDKIDWDSHTILIDGQWDYMEHTGRIHLKGHASPRKITVEASLMEYLKDYRKWQKSAQNARKVVSITSTNYLFAGEDGTPITPDAVNKFLRISCNHAGVTRITSHAWRRTQATLMKLAKMDDKFVASFLGHTVETLQKYYVRQTDDLIRENQKLRAEFLSSQGII</sequence>
<evidence type="ECO:0000313" key="9">
    <source>
        <dbReference type="Proteomes" id="UP000051139"/>
    </source>
</evidence>
<protein>
    <recommendedName>
        <fullName evidence="10">Site-specific integrase</fullName>
    </recommendedName>
</protein>
<dbReference type="STRING" id="348151.IV55_GL000680"/>
<evidence type="ECO:0000256" key="4">
    <source>
        <dbReference type="PROSITE-ProRule" id="PRU01248"/>
    </source>
</evidence>
<feature type="domain" description="Core-binding (CB)" evidence="7">
    <location>
        <begin position="71"/>
        <end position="153"/>
    </location>
</feature>
<comment type="caution">
    <text evidence="8">The sequence shown here is derived from an EMBL/GenBank/DDBJ whole genome shotgun (WGS) entry which is preliminary data.</text>
</comment>
<dbReference type="Pfam" id="PF13102">
    <property type="entry name" value="Phage_int_SAM_5"/>
    <property type="match status" value="1"/>
</dbReference>
<dbReference type="InterPro" id="IPR002104">
    <property type="entry name" value="Integrase_catalytic"/>
</dbReference>
<feature type="domain" description="Tyr recombinase" evidence="6">
    <location>
        <begin position="178"/>
        <end position="377"/>
    </location>
</feature>
<dbReference type="Gene3D" id="1.10.443.10">
    <property type="entry name" value="Intergrase catalytic core"/>
    <property type="match status" value="1"/>
</dbReference>
<dbReference type="Pfam" id="PF00589">
    <property type="entry name" value="Phage_integrase"/>
    <property type="match status" value="1"/>
</dbReference>
<evidence type="ECO:0000256" key="5">
    <source>
        <dbReference type="SAM" id="MobiDB-lite"/>
    </source>
</evidence>
<dbReference type="OrthoDB" id="9803188at2"/>
<name>A0A0R2L640_9LACO</name>
<dbReference type="PANTHER" id="PTHR30349:SF64">
    <property type="entry name" value="PROPHAGE INTEGRASE INTD-RELATED"/>
    <property type="match status" value="1"/>
</dbReference>
<dbReference type="Gene3D" id="1.10.150.130">
    <property type="match status" value="1"/>
</dbReference>
<dbReference type="GO" id="GO:0006310">
    <property type="term" value="P:DNA recombination"/>
    <property type="evidence" value="ECO:0007669"/>
    <property type="project" value="UniProtKB-KW"/>
</dbReference>
<dbReference type="PROSITE" id="PS51898">
    <property type="entry name" value="TYR_RECOMBINASE"/>
    <property type="match status" value="1"/>
</dbReference>
<dbReference type="InterPro" id="IPR025269">
    <property type="entry name" value="SAM-like_dom"/>
</dbReference>
<dbReference type="PANTHER" id="PTHR30349">
    <property type="entry name" value="PHAGE INTEGRASE-RELATED"/>
    <property type="match status" value="1"/>
</dbReference>
<evidence type="ECO:0000313" key="8">
    <source>
        <dbReference type="EMBL" id="KRN96816.1"/>
    </source>
</evidence>
<evidence type="ECO:0000256" key="2">
    <source>
        <dbReference type="ARBA" id="ARBA00023125"/>
    </source>
</evidence>
<accession>A0A0R2L640</accession>
<evidence type="ECO:0000256" key="1">
    <source>
        <dbReference type="ARBA" id="ARBA00008857"/>
    </source>
</evidence>
<dbReference type="InterPro" id="IPR011010">
    <property type="entry name" value="DNA_brk_join_enz"/>
</dbReference>
<dbReference type="PATRIC" id="fig|348151.3.peg.696"/>
<dbReference type="AlphaFoldDB" id="A0A0R2L640"/>
<proteinExistence type="inferred from homology"/>
<evidence type="ECO:0000256" key="3">
    <source>
        <dbReference type="ARBA" id="ARBA00023172"/>
    </source>
</evidence>
<organism evidence="8 9">
    <name type="scientific">Furfurilactobacillus siliginis</name>
    <dbReference type="NCBI Taxonomy" id="348151"/>
    <lineage>
        <taxon>Bacteria</taxon>
        <taxon>Bacillati</taxon>
        <taxon>Bacillota</taxon>
        <taxon>Bacilli</taxon>
        <taxon>Lactobacillales</taxon>
        <taxon>Lactobacillaceae</taxon>
        <taxon>Furfurilactobacillus</taxon>
    </lineage>
</organism>
<gene>
    <name evidence="8" type="ORF">IV55_GL000680</name>
</gene>
<dbReference type="Proteomes" id="UP000051139">
    <property type="component" value="Unassembled WGS sequence"/>
</dbReference>
<keyword evidence="3" id="KW-0233">DNA recombination</keyword>
<comment type="similarity">
    <text evidence="1">Belongs to the 'phage' integrase family.</text>
</comment>
<dbReference type="InterPro" id="IPR013762">
    <property type="entry name" value="Integrase-like_cat_sf"/>
</dbReference>
<dbReference type="PROSITE" id="PS51900">
    <property type="entry name" value="CB"/>
    <property type="match status" value="1"/>
</dbReference>
<dbReference type="CDD" id="cd01189">
    <property type="entry name" value="INT_ICEBs1_C_like"/>
    <property type="match status" value="1"/>
</dbReference>
<dbReference type="InterPro" id="IPR010998">
    <property type="entry name" value="Integrase_recombinase_N"/>
</dbReference>
<keyword evidence="9" id="KW-1185">Reference proteome</keyword>
<dbReference type="InterPro" id="IPR050090">
    <property type="entry name" value="Tyrosine_recombinase_XerCD"/>
</dbReference>
<evidence type="ECO:0000259" key="7">
    <source>
        <dbReference type="PROSITE" id="PS51900"/>
    </source>
</evidence>
<reference evidence="8 9" key="1">
    <citation type="journal article" date="2015" name="Genome Announc.">
        <title>Expanding the biotechnology potential of lactobacilli through comparative genomics of 213 strains and associated genera.</title>
        <authorList>
            <person name="Sun Z."/>
            <person name="Harris H.M."/>
            <person name="McCann A."/>
            <person name="Guo C."/>
            <person name="Argimon S."/>
            <person name="Zhang W."/>
            <person name="Yang X."/>
            <person name="Jeffery I.B."/>
            <person name="Cooney J.C."/>
            <person name="Kagawa T.F."/>
            <person name="Liu W."/>
            <person name="Song Y."/>
            <person name="Salvetti E."/>
            <person name="Wrobel A."/>
            <person name="Rasinkangas P."/>
            <person name="Parkhill J."/>
            <person name="Rea M.C."/>
            <person name="O'Sullivan O."/>
            <person name="Ritari J."/>
            <person name="Douillard F.P."/>
            <person name="Paul Ross R."/>
            <person name="Yang R."/>
            <person name="Briner A.E."/>
            <person name="Felis G.E."/>
            <person name="de Vos W.M."/>
            <person name="Barrangou R."/>
            <person name="Klaenhammer T.R."/>
            <person name="Caufield P.W."/>
            <person name="Cui Y."/>
            <person name="Zhang H."/>
            <person name="O'Toole P.W."/>
        </authorList>
    </citation>
    <scope>NUCLEOTIDE SEQUENCE [LARGE SCALE GENOMIC DNA]</scope>
    <source>
        <strain evidence="8 9">DSM 22696</strain>
    </source>
</reference>
<evidence type="ECO:0008006" key="10">
    <source>
        <dbReference type="Google" id="ProtNLM"/>
    </source>
</evidence>
<dbReference type="InterPro" id="IPR044068">
    <property type="entry name" value="CB"/>
</dbReference>
<feature type="region of interest" description="Disordered" evidence="5">
    <location>
        <begin position="1"/>
        <end position="20"/>
    </location>
</feature>
<dbReference type="EMBL" id="JQCB01000002">
    <property type="protein sequence ID" value="KRN96816.1"/>
    <property type="molecule type" value="Genomic_DNA"/>
</dbReference>
<dbReference type="GO" id="GO:0015074">
    <property type="term" value="P:DNA integration"/>
    <property type="evidence" value="ECO:0007669"/>
    <property type="project" value="InterPro"/>
</dbReference>
<dbReference type="SUPFAM" id="SSF56349">
    <property type="entry name" value="DNA breaking-rejoining enzymes"/>
    <property type="match status" value="1"/>
</dbReference>
<evidence type="ECO:0000259" key="6">
    <source>
        <dbReference type="PROSITE" id="PS51898"/>
    </source>
</evidence>